<dbReference type="PANTHER" id="PTHR42829">
    <property type="entry name" value="NADH-UBIQUINONE OXIDOREDUCTASE CHAIN 5"/>
    <property type="match status" value="1"/>
</dbReference>
<dbReference type="EMBL" id="AUZY01012121">
    <property type="protein sequence ID" value="EQD31456.1"/>
    <property type="molecule type" value="Genomic_DNA"/>
</dbReference>
<reference evidence="7" key="1">
    <citation type="submission" date="2013-08" db="EMBL/GenBank/DDBJ databases">
        <authorList>
            <person name="Mendez C."/>
            <person name="Richter M."/>
            <person name="Ferrer M."/>
            <person name="Sanchez J."/>
        </authorList>
    </citation>
    <scope>NUCLEOTIDE SEQUENCE</scope>
</reference>
<evidence type="ECO:0000256" key="1">
    <source>
        <dbReference type="ARBA" id="ARBA00004141"/>
    </source>
</evidence>
<dbReference type="GO" id="GO:0008137">
    <property type="term" value="F:NADH dehydrogenase (ubiquinone) activity"/>
    <property type="evidence" value="ECO:0007669"/>
    <property type="project" value="InterPro"/>
</dbReference>
<accession>T0Y8H2</accession>
<evidence type="ECO:0000313" key="7">
    <source>
        <dbReference type="EMBL" id="EQD31456.1"/>
    </source>
</evidence>
<sequence length="114" mass="12351">MFFGWEGVGLASYLLIGYWYEKPSACAAAIKAFVVNRIGDLFFAVGIAMIFFLFGSISFSTIFAAVPQHINDTYALFGANDRAFEVIGILLFIGASGKSAQIGLHVWLPDAMEG</sequence>
<dbReference type="GO" id="GO:0003954">
    <property type="term" value="F:NADH dehydrogenase activity"/>
    <property type="evidence" value="ECO:0007669"/>
    <property type="project" value="TreeGrafter"/>
</dbReference>
<dbReference type="GO" id="GO:0042773">
    <property type="term" value="P:ATP synthesis coupled electron transport"/>
    <property type="evidence" value="ECO:0007669"/>
    <property type="project" value="InterPro"/>
</dbReference>
<dbReference type="PRINTS" id="PR01434">
    <property type="entry name" value="NADHDHGNASE5"/>
</dbReference>
<feature type="domain" description="NADH:quinone oxidoreductase/Mrp antiporter transmembrane" evidence="6">
    <location>
        <begin position="1"/>
        <end position="113"/>
    </location>
</feature>
<evidence type="ECO:0000256" key="3">
    <source>
        <dbReference type="ARBA" id="ARBA00022989"/>
    </source>
</evidence>
<dbReference type="InterPro" id="IPR001750">
    <property type="entry name" value="ND/Mrp_TM"/>
</dbReference>
<comment type="caution">
    <text evidence="7">The sequence shown here is derived from an EMBL/GenBank/DDBJ whole genome shotgun (WGS) entry which is preliminary data.</text>
</comment>
<feature type="transmembrane region" description="Helical" evidence="5">
    <location>
        <begin position="41"/>
        <end position="66"/>
    </location>
</feature>
<evidence type="ECO:0000256" key="4">
    <source>
        <dbReference type="ARBA" id="ARBA00023136"/>
    </source>
</evidence>
<dbReference type="Pfam" id="PF00361">
    <property type="entry name" value="Proton_antipo_M"/>
    <property type="match status" value="1"/>
</dbReference>
<protein>
    <submittedName>
        <fullName evidence="7">NADH dehydrogenase subunit L</fullName>
    </submittedName>
</protein>
<reference evidence="7" key="2">
    <citation type="journal article" date="2014" name="ISME J.">
        <title>Microbial stratification in low pH oxic and suboxic macroscopic growths along an acid mine drainage.</title>
        <authorList>
            <person name="Mendez-Garcia C."/>
            <person name="Mesa V."/>
            <person name="Sprenger R.R."/>
            <person name="Richter M."/>
            <person name="Diez M.S."/>
            <person name="Solano J."/>
            <person name="Bargiela R."/>
            <person name="Golyshina O.V."/>
            <person name="Manteca A."/>
            <person name="Ramos J.L."/>
            <person name="Gallego J.R."/>
            <person name="Llorente I."/>
            <person name="Martins Dos Santos V.A."/>
            <person name="Jensen O.N."/>
            <person name="Pelaez A.I."/>
            <person name="Sanchez J."/>
            <person name="Ferrer M."/>
        </authorList>
    </citation>
    <scope>NUCLEOTIDE SEQUENCE</scope>
</reference>
<feature type="transmembrane region" description="Helical" evidence="5">
    <location>
        <begin position="86"/>
        <end position="108"/>
    </location>
</feature>
<evidence type="ECO:0000256" key="5">
    <source>
        <dbReference type="SAM" id="Phobius"/>
    </source>
</evidence>
<dbReference type="GO" id="GO:0015990">
    <property type="term" value="P:electron transport coupled proton transport"/>
    <property type="evidence" value="ECO:0007669"/>
    <property type="project" value="TreeGrafter"/>
</dbReference>
<evidence type="ECO:0000256" key="2">
    <source>
        <dbReference type="ARBA" id="ARBA00022692"/>
    </source>
</evidence>
<dbReference type="InterPro" id="IPR003945">
    <property type="entry name" value="NU5C-like"/>
</dbReference>
<evidence type="ECO:0000259" key="6">
    <source>
        <dbReference type="Pfam" id="PF00361"/>
    </source>
</evidence>
<keyword evidence="4 5" id="KW-0472">Membrane</keyword>
<dbReference type="GO" id="GO:0016020">
    <property type="term" value="C:membrane"/>
    <property type="evidence" value="ECO:0007669"/>
    <property type="project" value="UniProtKB-SubCell"/>
</dbReference>
<proteinExistence type="predicted"/>
<name>T0Y8H2_9ZZZZ</name>
<gene>
    <name evidence="7" type="ORF">B1B_18125</name>
</gene>
<comment type="subcellular location">
    <subcellularLocation>
        <location evidence="1">Membrane</location>
        <topology evidence="1">Multi-pass membrane protein</topology>
    </subcellularLocation>
</comment>
<keyword evidence="2 5" id="KW-0812">Transmembrane</keyword>
<dbReference type="AlphaFoldDB" id="T0Y8H2"/>
<keyword evidence="3 5" id="KW-1133">Transmembrane helix</keyword>
<feature type="non-terminal residue" evidence="7">
    <location>
        <position position="114"/>
    </location>
</feature>
<organism evidence="7">
    <name type="scientific">mine drainage metagenome</name>
    <dbReference type="NCBI Taxonomy" id="410659"/>
    <lineage>
        <taxon>unclassified sequences</taxon>
        <taxon>metagenomes</taxon>
        <taxon>ecological metagenomes</taxon>
    </lineage>
</organism>
<dbReference type="PANTHER" id="PTHR42829:SF2">
    <property type="entry name" value="NADH-UBIQUINONE OXIDOREDUCTASE CHAIN 5"/>
    <property type="match status" value="1"/>
</dbReference>